<name>A0A0F8W2L8_9ZZZZ</name>
<accession>A0A0F8W2L8</accession>
<dbReference type="EMBL" id="LAZR01070327">
    <property type="protein sequence ID" value="KKK42425.1"/>
    <property type="molecule type" value="Genomic_DNA"/>
</dbReference>
<dbReference type="AlphaFoldDB" id="A0A0F8W2L8"/>
<evidence type="ECO:0000313" key="1">
    <source>
        <dbReference type="EMBL" id="KKK42425.1"/>
    </source>
</evidence>
<reference evidence="1" key="1">
    <citation type="journal article" date="2015" name="Nature">
        <title>Complex archaea that bridge the gap between prokaryotes and eukaryotes.</title>
        <authorList>
            <person name="Spang A."/>
            <person name="Saw J.H."/>
            <person name="Jorgensen S.L."/>
            <person name="Zaremba-Niedzwiedzka K."/>
            <person name="Martijn J."/>
            <person name="Lind A.E."/>
            <person name="van Eijk R."/>
            <person name="Schleper C."/>
            <person name="Guy L."/>
            <person name="Ettema T.J."/>
        </authorList>
    </citation>
    <scope>NUCLEOTIDE SEQUENCE</scope>
</reference>
<sequence length="148" mass="17909">MNCKECNKELRTDSIYSHCSKHQNLGIFRFRIKKRFGFLPVIYLYNKGVSSDGCSMGNSKVIKHWKTYGGQNFNPKLMWLYELKPVFDYEYMNKYFKIQIVRPKTNEEYWFKFRGHREEAIKFFNQFKGCSSDLNKLEIDRTKVNRVR</sequence>
<organism evidence="1">
    <name type="scientific">marine sediment metagenome</name>
    <dbReference type="NCBI Taxonomy" id="412755"/>
    <lineage>
        <taxon>unclassified sequences</taxon>
        <taxon>metagenomes</taxon>
        <taxon>ecological metagenomes</taxon>
    </lineage>
</organism>
<proteinExistence type="predicted"/>
<gene>
    <name evidence="1" type="ORF">LCGC14_1849250</name>
</gene>
<comment type="caution">
    <text evidence="1">The sequence shown here is derived from an EMBL/GenBank/DDBJ whole genome shotgun (WGS) entry which is preliminary data.</text>
</comment>
<protein>
    <submittedName>
        <fullName evidence="1">Uncharacterized protein</fullName>
    </submittedName>
</protein>